<evidence type="ECO:0000313" key="4">
    <source>
        <dbReference type="Proteomes" id="UP001501175"/>
    </source>
</evidence>
<keyword evidence="1" id="KW-0812">Transmembrane</keyword>
<feature type="transmembrane region" description="Helical" evidence="1">
    <location>
        <begin position="189"/>
        <end position="210"/>
    </location>
</feature>
<dbReference type="InterPro" id="IPR010559">
    <property type="entry name" value="Sig_transdc_His_kin_internal"/>
</dbReference>
<feature type="transmembrane region" description="Helical" evidence="1">
    <location>
        <begin position="284"/>
        <end position="304"/>
    </location>
</feature>
<name>A0ABP8NDL1_9BACT</name>
<reference evidence="4" key="1">
    <citation type="journal article" date="2019" name="Int. J. Syst. Evol. Microbiol.">
        <title>The Global Catalogue of Microorganisms (GCM) 10K type strain sequencing project: providing services to taxonomists for standard genome sequencing and annotation.</title>
        <authorList>
            <consortium name="The Broad Institute Genomics Platform"/>
            <consortium name="The Broad Institute Genome Sequencing Center for Infectious Disease"/>
            <person name="Wu L."/>
            <person name="Ma J."/>
        </authorList>
    </citation>
    <scope>NUCLEOTIDE SEQUENCE [LARGE SCALE GENOMIC DNA]</scope>
    <source>
        <strain evidence="4">JCM 17927</strain>
    </source>
</reference>
<feature type="transmembrane region" description="Helical" evidence="1">
    <location>
        <begin position="104"/>
        <end position="125"/>
    </location>
</feature>
<feature type="transmembrane region" description="Helical" evidence="1">
    <location>
        <begin position="250"/>
        <end position="272"/>
    </location>
</feature>
<dbReference type="InterPro" id="IPR050640">
    <property type="entry name" value="Bact_2-comp_sensor_kinase"/>
</dbReference>
<feature type="domain" description="Signal transduction histidine kinase internal region" evidence="2">
    <location>
        <begin position="327"/>
        <end position="404"/>
    </location>
</feature>
<keyword evidence="1" id="KW-0472">Membrane</keyword>
<sequence>MNTYLPLTHMTRTARLKRYLTNPDTVQKAEFWGATLLYAIFILAYVIFADPEDTPKAEFERANVPFSYYENYYIPSFIRYSIIYVAFLLLNFRIIPRLVRKEKVWQMILLAALIFLIAGLARAISDSDLNAYLVPVYETREAYNDFIFTNGFFVALLLFVIVGIYATFKYTVLYLATPAEGVKSKKRTVIKDTLGAFGLWIISMILLLMAEAEGEVLLGWSVILLTAIPVYALSFFRLIPNALGRSRPFLAYLLRTVLVLVIINLFLFVLLTPMTGNAEIAINYVLFNTMFQLVITVPLSWILYKRYQKGSEEVLGLQQELGQSEANVDFLRSQINPHFLFNALNTIYGTALQENAERTSEAVEKLADMMRFMLHENMQHKIPLTREIEYLTNYISLQKLRTDPNLTIHVQIDAGSSANTVQIAPMLLIPFVENAFKHGISLREPSHIMVSLDVKDGTLNFDVHNSRHVKPVNDPEKDKSGIGLSNVKQRLELLYPNRHELLIRETGNAFFIHLTIQLT</sequence>
<dbReference type="PANTHER" id="PTHR34220">
    <property type="entry name" value="SENSOR HISTIDINE KINASE YPDA"/>
    <property type="match status" value="1"/>
</dbReference>
<dbReference type="Gene3D" id="3.30.565.10">
    <property type="entry name" value="Histidine kinase-like ATPase, C-terminal domain"/>
    <property type="match status" value="1"/>
</dbReference>
<keyword evidence="4" id="KW-1185">Reference proteome</keyword>
<dbReference type="Proteomes" id="UP001501175">
    <property type="component" value="Unassembled WGS sequence"/>
</dbReference>
<feature type="transmembrane region" description="Helical" evidence="1">
    <location>
        <begin position="145"/>
        <end position="168"/>
    </location>
</feature>
<accession>A0ABP8NDL1</accession>
<evidence type="ECO:0000256" key="1">
    <source>
        <dbReference type="SAM" id="Phobius"/>
    </source>
</evidence>
<dbReference type="InterPro" id="IPR036890">
    <property type="entry name" value="HATPase_C_sf"/>
</dbReference>
<gene>
    <name evidence="3" type="ORF">GCM10023189_46090</name>
</gene>
<organism evidence="3 4">
    <name type="scientific">Nibrella saemangeumensis</name>
    <dbReference type="NCBI Taxonomy" id="1084526"/>
    <lineage>
        <taxon>Bacteria</taxon>
        <taxon>Pseudomonadati</taxon>
        <taxon>Bacteroidota</taxon>
        <taxon>Cytophagia</taxon>
        <taxon>Cytophagales</taxon>
        <taxon>Spirosomataceae</taxon>
        <taxon>Nibrella</taxon>
    </lineage>
</organism>
<dbReference type="SUPFAM" id="SSF55874">
    <property type="entry name" value="ATPase domain of HSP90 chaperone/DNA topoisomerase II/histidine kinase"/>
    <property type="match status" value="1"/>
</dbReference>
<protein>
    <recommendedName>
        <fullName evidence="2">Signal transduction histidine kinase internal region domain-containing protein</fullName>
    </recommendedName>
</protein>
<dbReference type="PANTHER" id="PTHR34220:SF7">
    <property type="entry name" value="SENSOR HISTIDINE KINASE YPDA"/>
    <property type="match status" value="1"/>
</dbReference>
<feature type="transmembrane region" description="Helical" evidence="1">
    <location>
        <begin position="72"/>
        <end position="92"/>
    </location>
</feature>
<dbReference type="EMBL" id="BAABHD010000079">
    <property type="protein sequence ID" value="GAA4465446.1"/>
    <property type="molecule type" value="Genomic_DNA"/>
</dbReference>
<proteinExistence type="predicted"/>
<dbReference type="Pfam" id="PF06580">
    <property type="entry name" value="His_kinase"/>
    <property type="match status" value="1"/>
</dbReference>
<feature type="transmembrane region" description="Helical" evidence="1">
    <location>
        <begin position="216"/>
        <end position="238"/>
    </location>
</feature>
<evidence type="ECO:0000259" key="2">
    <source>
        <dbReference type="Pfam" id="PF06580"/>
    </source>
</evidence>
<feature type="transmembrane region" description="Helical" evidence="1">
    <location>
        <begin position="31"/>
        <end position="48"/>
    </location>
</feature>
<keyword evidence="1" id="KW-1133">Transmembrane helix</keyword>
<comment type="caution">
    <text evidence="3">The sequence shown here is derived from an EMBL/GenBank/DDBJ whole genome shotgun (WGS) entry which is preliminary data.</text>
</comment>
<evidence type="ECO:0000313" key="3">
    <source>
        <dbReference type="EMBL" id="GAA4465446.1"/>
    </source>
</evidence>